<dbReference type="Proteomes" id="UP000789405">
    <property type="component" value="Unassembled WGS sequence"/>
</dbReference>
<feature type="non-terminal residue" evidence="1">
    <location>
        <position position="1"/>
    </location>
</feature>
<comment type="caution">
    <text evidence="1">The sequence shown here is derived from an EMBL/GenBank/DDBJ whole genome shotgun (WGS) entry which is preliminary data.</text>
</comment>
<gene>
    <name evidence="1" type="ORF">DERYTH_LOCUS23502</name>
</gene>
<proteinExistence type="predicted"/>
<keyword evidence="2" id="KW-1185">Reference proteome</keyword>
<reference evidence="1" key="1">
    <citation type="submission" date="2021-06" db="EMBL/GenBank/DDBJ databases">
        <authorList>
            <person name="Kallberg Y."/>
            <person name="Tangrot J."/>
            <person name="Rosling A."/>
        </authorList>
    </citation>
    <scope>NUCLEOTIDE SEQUENCE</scope>
    <source>
        <strain evidence="1">MA453B</strain>
    </source>
</reference>
<dbReference type="AlphaFoldDB" id="A0A9N9JX31"/>
<dbReference type="EMBL" id="CAJVPY010036130">
    <property type="protein sequence ID" value="CAG8801662.1"/>
    <property type="molecule type" value="Genomic_DNA"/>
</dbReference>
<dbReference type="OrthoDB" id="2481106at2759"/>
<sequence>YFTNGDGKETLIQYKLCKEECIRSRMYKLDTIREDSWFCNLEHLYAYKAASDVEWNPNLNL</sequence>
<evidence type="ECO:0000313" key="1">
    <source>
        <dbReference type="EMBL" id="CAG8801662.1"/>
    </source>
</evidence>
<protein>
    <submittedName>
        <fullName evidence="1">22361_t:CDS:1</fullName>
    </submittedName>
</protein>
<accession>A0A9N9JX31</accession>
<organism evidence="1 2">
    <name type="scientific">Dentiscutata erythropus</name>
    <dbReference type="NCBI Taxonomy" id="1348616"/>
    <lineage>
        <taxon>Eukaryota</taxon>
        <taxon>Fungi</taxon>
        <taxon>Fungi incertae sedis</taxon>
        <taxon>Mucoromycota</taxon>
        <taxon>Glomeromycotina</taxon>
        <taxon>Glomeromycetes</taxon>
        <taxon>Diversisporales</taxon>
        <taxon>Gigasporaceae</taxon>
        <taxon>Dentiscutata</taxon>
    </lineage>
</organism>
<evidence type="ECO:0000313" key="2">
    <source>
        <dbReference type="Proteomes" id="UP000789405"/>
    </source>
</evidence>
<name>A0A9N9JX31_9GLOM</name>